<dbReference type="Proteomes" id="UP000684084">
    <property type="component" value="Unassembled WGS sequence"/>
</dbReference>
<dbReference type="InterPro" id="IPR006600">
    <property type="entry name" value="HTH_CenpB_DNA-bd_dom"/>
</dbReference>
<comment type="caution">
    <text evidence="3">The sequence shown here is derived from an EMBL/GenBank/DDBJ whole genome shotgun (WGS) entry which is preliminary data.</text>
</comment>
<proteinExistence type="predicted"/>
<keyword evidence="1" id="KW-0238">DNA-binding</keyword>
<dbReference type="OrthoDB" id="2433378at2759"/>
<dbReference type="PANTHER" id="PTHR19303">
    <property type="entry name" value="TRANSPOSON"/>
    <property type="match status" value="1"/>
</dbReference>
<dbReference type="GO" id="GO:0003677">
    <property type="term" value="F:DNA binding"/>
    <property type="evidence" value="ECO:0007669"/>
    <property type="project" value="UniProtKB-KW"/>
</dbReference>
<evidence type="ECO:0000313" key="4">
    <source>
        <dbReference type="Proteomes" id="UP000684084"/>
    </source>
</evidence>
<evidence type="ECO:0000259" key="2">
    <source>
        <dbReference type="PROSITE" id="PS51253"/>
    </source>
</evidence>
<dbReference type="PANTHER" id="PTHR19303:SF73">
    <property type="entry name" value="PROTEIN PDC2"/>
    <property type="match status" value="1"/>
</dbReference>
<dbReference type="AlphaFoldDB" id="A0A915Z7Q8"/>
<name>A0A915Z7Q8_9GLOM</name>
<gene>
    <name evidence="3" type="ORF">CHRIB12_LOCUS10729</name>
</gene>
<dbReference type="InterPro" id="IPR050863">
    <property type="entry name" value="CenT-Element_Derived"/>
</dbReference>
<accession>A0A915Z7Q8</accession>
<dbReference type="PROSITE" id="PS51253">
    <property type="entry name" value="HTH_CENPB"/>
    <property type="match status" value="1"/>
</dbReference>
<dbReference type="EMBL" id="CAGKOT010000022">
    <property type="protein sequence ID" value="CAB5366176.1"/>
    <property type="molecule type" value="Genomic_DNA"/>
</dbReference>
<protein>
    <recommendedName>
        <fullName evidence="2">HTH CENPB-type domain-containing protein</fullName>
    </recommendedName>
</protein>
<organism evidence="3 4">
    <name type="scientific">Rhizophagus irregularis</name>
    <dbReference type="NCBI Taxonomy" id="588596"/>
    <lineage>
        <taxon>Eukaryota</taxon>
        <taxon>Fungi</taxon>
        <taxon>Fungi incertae sedis</taxon>
        <taxon>Mucoromycota</taxon>
        <taxon>Glomeromycotina</taxon>
        <taxon>Glomeromycetes</taxon>
        <taxon>Glomerales</taxon>
        <taxon>Glomeraceae</taxon>
        <taxon>Rhizophagus</taxon>
    </lineage>
</organism>
<reference evidence="3" key="1">
    <citation type="submission" date="2020-05" db="EMBL/GenBank/DDBJ databases">
        <authorList>
            <person name="Rincon C."/>
            <person name="Sanders R I."/>
            <person name="Robbins C."/>
            <person name="Chaturvedi A."/>
        </authorList>
    </citation>
    <scope>NUCLEOTIDE SEQUENCE</scope>
    <source>
        <strain evidence="3">CHB12</strain>
    </source>
</reference>
<evidence type="ECO:0000313" key="3">
    <source>
        <dbReference type="EMBL" id="CAB5366176.1"/>
    </source>
</evidence>
<sequence length="186" mass="22062">MIIKGPELKKQLSSETISPNTKRHKLVIYSEFKFALKEFILTYQHRTVLSNVLLVEKARMIADELDILRDALQFSLGWLHKFKDRNRICQRKLDGEASSADEAAIADALPLLREHCSNYSLERIYNIDETELFYRLEPDWTLTTKRFLDVRKFEKLCYFKNIKIESMPMTYRNNSKAWMITSLFQE</sequence>
<dbReference type="GO" id="GO:0005634">
    <property type="term" value="C:nucleus"/>
    <property type="evidence" value="ECO:0007669"/>
    <property type="project" value="TreeGrafter"/>
</dbReference>
<evidence type="ECO:0000256" key="1">
    <source>
        <dbReference type="ARBA" id="ARBA00023125"/>
    </source>
</evidence>
<dbReference type="Pfam" id="PF03221">
    <property type="entry name" value="HTH_Tnp_Tc5"/>
    <property type="match status" value="1"/>
</dbReference>
<feature type="domain" description="HTH CENPB-type" evidence="2">
    <location>
        <begin position="20"/>
        <end position="92"/>
    </location>
</feature>